<evidence type="ECO:0000313" key="2">
    <source>
        <dbReference type="EMBL" id="EYU28331.1"/>
    </source>
</evidence>
<dbReference type="PANTHER" id="PTHR47426">
    <property type="entry name" value="ACYL-COA N-ACYLTRANSFERASES (NAT) SUPERFAMILY PROTEIN"/>
    <property type="match status" value="1"/>
</dbReference>
<dbReference type="EMBL" id="KI631414">
    <property type="protein sequence ID" value="EYU28331.1"/>
    <property type="molecule type" value="Genomic_DNA"/>
</dbReference>
<gene>
    <name evidence="2" type="ORF">MIMGU_mgv1a015219mg</name>
</gene>
<dbReference type="Proteomes" id="UP000030748">
    <property type="component" value="Unassembled WGS sequence"/>
</dbReference>
<dbReference type="InterPro" id="IPR000182">
    <property type="entry name" value="GNAT_dom"/>
</dbReference>
<evidence type="ECO:0000259" key="1">
    <source>
        <dbReference type="PROSITE" id="PS51186"/>
    </source>
</evidence>
<sequence>MKTRYSSQVGENCKCIVMVKNEGINAKGAESKSVVGTLDLSIRYLSHGENFPGERVIPPLFCLVDRQTTSRYGYISNLCVAKSTRRQGIASSMLKFAVTSAKELGAEKVFAHVYTNNKSAQSLYQKMGFEVVDAATSRLSADRMYLLCLDLKLHTCFDIYSFSI</sequence>
<dbReference type="PANTHER" id="PTHR47426:SF3">
    <property type="entry name" value="GCN5-RELATED N-ACETYLTRANSFERASE 6, CHLOROPLASTIC"/>
    <property type="match status" value="1"/>
</dbReference>
<dbReference type="SUPFAM" id="SSF55729">
    <property type="entry name" value="Acyl-CoA N-acyltransferases (Nat)"/>
    <property type="match status" value="1"/>
</dbReference>
<dbReference type="eggNOG" id="ENOG502QREC">
    <property type="taxonomic scope" value="Eukaryota"/>
</dbReference>
<keyword evidence="3" id="KW-1185">Reference proteome</keyword>
<dbReference type="GO" id="GO:0016747">
    <property type="term" value="F:acyltransferase activity, transferring groups other than amino-acyl groups"/>
    <property type="evidence" value="ECO:0007669"/>
    <property type="project" value="InterPro"/>
</dbReference>
<proteinExistence type="predicted"/>
<dbReference type="Gene3D" id="3.40.630.30">
    <property type="match status" value="1"/>
</dbReference>
<dbReference type="CDD" id="cd04301">
    <property type="entry name" value="NAT_SF"/>
    <property type="match status" value="1"/>
</dbReference>
<feature type="domain" description="N-acetyltransferase" evidence="1">
    <location>
        <begin position="71"/>
        <end position="149"/>
    </location>
</feature>
<organism evidence="2 3">
    <name type="scientific">Erythranthe guttata</name>
    <name type="common">Yellow monkey flower</name>
    <name type="synonym">Mimulus guttatus</name>
    <dbReference type="NCBI Taxonomy" id="4155"/>
    <lineage>
        <taxon>Eukaryota</taxon>
        <taxon>Viridiplantae</taxon>
        <taxon>Streptophyta</taxon>
        <taxon>Embryophyta</taxon>
        <taxon>Tracheophyta</taxon>
        <taxon>Spermatophyta</taxon>
        <taxon>Magnoliopsida</taxon>
        <taxon>eudicotyledons</taxon>
        <taxon>Gunneridae</taxon>
        <taxon>Pentapetalae</taxon>
        <taxon>asterids</taxon>
        <taxon>lamiids</taxon>
        <taxon>Lamiales</taxon>
        <taxon>Phrymaceae</taxon>
        <taxon>Erythranthe</taxon>
    </lineage>
</organism>
<accession>A0A022QK47</accession>
<dbReference type="AlphaFoldDB" id="A0A022QK47"/>
<dbReference type="STRING" id="4155.A0A022QK47"/>
<dbReference type="Pfam" id="PF00583">
    <property type="entry name" value="Acetyltransf_1"/>
    <property type="match status" value="1"/>
</dbReference>
<name>A0A022QK47_ERYGU</name>
<evidence type="ECO:0000313" key="3">
    <source>
        <dbReference type="Proteomes" id="UP000030748"/>
    </source>
</evidence>
<dbReference type="PROSITE" id="PS51186">
    <property type="entry name" value="GNAT"/>
    <property type="match status" value="1"/>
</dbReference>
<protein>
    <recommendedName>
        <fullName evidence="1">N-acetyltransferase domain-containing protein</fullName>
    </recommendedName>
</protein>
<reference evidence="2 3" key="1">
    <citation type="journal article" date="2013" name="Proc. Natl. Acad. Sci. U.S.A.">
        <title>Fine-scale variation in meiotic recombination in Mimulus inferred from population shotgun sequencing.</title>
        <authorList>
            <person name="Hellsten U."/>
            <person name="Wright K.M."/>
            <person name="Jenkins J."/>
            <person name="Shu S."/>
            <person name="Yuan Y."/>
            <person name="Wessler S.R."/>
            <person name="Schmutz J."/>
            <person name="Willis J.H."/>
            <person name="Rokhsar D.S."/>
        </authorList>
    </citation>
    <scope>NUCLEOTIDE SEQUENCE [LARGE SCALE GENOMIC DNA]</scope>
    <source>
        <strain evidence="3">cv. DUN x IM62</strain>
    </source>
</reference>
<dbReference type="InterPro" id="IPR016181">
    <property type="entry name" value="Acyl_CoA_acyltransferase"/>
</dbReference>